<evidence type="ECO:0000256" key="7">
    <source>
        <dbReference type="PROSITE-ProRule" id="PRU01240"/>
    </source>
</evidence>
<dbReference type="Gene3D" id="3.50.30.30">
    <property type="match status" value="1"/>
</dbReference>
<evidence type="ECO:0000256" key="4">
    <source>
        <dbReference type="ARBA" id="ARBA00022801"/>
    </source>
</evidence>
<keyword evidence="3" id="KW-0732">Signal</keyword>
<dbReference type="PROSITE" id="PS00136">
    <property type="entry name" value="SUBTILASE_ASP"/>
    <property type="match status" value="1"/>
</dbReference>
<evidence type="ECO:0000256" key="5">
    <source>
        <dbReference type="ARBA" id="ARBA00022825"/>
    </source>
</evidence>
<evidence type="ECO:0000256" key="9">
    <source>
        <dbReference type="SAM" id="Phobius"/>
    </source>
</evidence>
<dbReference type="Pfam" id="PF05922">
    <property type="entry name" value="Inhibitor_I9"/>
    <property type="match status" value="1"/>
</dbReference>
<dbReference type="InterPro" id="IPR045051">
    <property type="entry name" value="SBT"/>
</dbReference>
<feature type="domain" description="Peptidase S8/S53" evidence="10">
    <location>
        <begin position="518"/>
        <end position="915"/>
    </location>
</feature>
<keyword evidence="5 7" id="KW-0720">Serine protease</keyword>
<dbReference type="InterPro" id="IPR037045">
    <property type="entry name" value="S8pro/Inhibitor_I9_sf"/>
</dbReference>
<comment type="similarity">
    <text evidence="1 7 8">Belongs to the peptidase S8 family.</text>
</comment>
<proteinExistence type="inferred from homology"/>
<dbReference type="GO" id="GO:0006508">
    <property type="term" value="P:proteolysis"/>
    <property type="evidence" value="ECO:0007669"/>
    <property type="project" value="UniProtKB-KW"/>
</dbReference>
<dbReference type="EMBL" id="CP133613">
    <property type="protein sequence ID" value="WMV14206.1"/>
    <property type="molecule type" value="Genomic_DNA"/>
</dbReference>
<reference evidence="12" key="1">
    <citation type="submission" date="2023-08" db="EMBL/GenBank/DDBJ databases">
        <title>A de novo genome assembly of Solanum verrucosum Schlechtendal, a Mexican diploid species geographically isolated from the other diploid A-genome species in potato relatives.</title>
        <authorList>
            <person name="Hosaka K."/>
        </authorList>
    </citation>
    <scope>NUCLEOTIDE SEQUENCE</scope>
    <source>
        <tissue evidence="12">Young leaves</tissue>
    </source>
</reference>
<dbReference type="InterPro" id="IPR010259">
    <property type="entry name" value="S8pro/Inhibitor_I9"/>
</dbReference>
<evidence type="ECO:0000259" key="11">
    <source>
        <dbReference type="Pfam" id="PF05922"/>
    </source>
</evidence>
<feature type="transmembrane region" description="Helical" evidence="9">
    <location>
        <begin position="7"/>
        <end position="26"/>
    </location>
</feature>
<keyword evidence="9" id="KW-0812">Transmembrane</keyword>
<name>A0AAF0Q057_SOLVR</name>
<feature type="domain" description="Inhibitor I9" evidence="11">
    <location>
        <begin position="36"/>
        <end position="145"/>
    </location>
</feature>
<dbReference type="InterPro" id="IPR036852">
    <property type="entry name" value="Peptidase_S8/S53_dom_sf"/>
</dbReference>
<gene>
    <name evidence="12" type="ORF">MTR67_007591</name>
</gene>
<keyword evidence="2 7" id="KW-0645">Protease</keyword>
<feature type="active site" description="Charge relay system" evidence="7">
    <location>
        <position position="527"/>
    </location>
</feature>
<dbReference type="PROSITE" id="PS51892">
    <property type="entry name" value="SUBTILASE"/>
    <property type="match status" value="1"/>
</dbReference>
<evidence type="ECO:0000256" key="2">
    <source>
        <dbReference type="ARBA" id="ARBA00022670"/>
    </source>
</evidence>
<dbReference type="PRINTS" id="PR00723">
    <property type="entry name" value="SUBTILISIN"/>
</dbReference>
<dbReference type="InterPro" id="IPR000209">
    <property type="entry name" value="Peptidase_S8/S53_dom"/>
</dbReference>
<accession>A0AAF0Q057</accession>
<dbReference type="PANTHER" id="PTHR10795">
    <property type="entry name" value="PROPROTEIN CONVERTASE SUBTILISIN/KEXIN"/>
    <property type="match status" value="1"/>
</dbReference>
<dbReference type="AlphaFoldDB" id="A0AAF0Q057"/>
<sequence>MEGSVSFRFLVGAIFLGIFVGCGWSIENAADSATAVYIVTLKKAHFNEELNLKNQYHSRNGGSQRVNRFDKPSNISHIDRMNGSYVSQMHDSLLRRMLRGEKYLKVYSYHYLINGFAVLVTPQQAFKLARRREVSNIVLDFSVKTATTHTPQFLGLPRGAWAQEGGYETAGVGIVIGFIDTGIDPTHPSFNDKSPEQTYPVPEHFSGICEVTLDFPSGSCNRKLVGARHFAASAITRGIFNATKDFASPFDGDGHGTICKILILLVVMDHSWNYQELSISMKLYECGAVAQLGRCYSYIGFFWVFFQTYDATAAPHFATGDLKSIPRLELEFATAAAAIGNLKSTVATAAAASSRLLLLLSLKKYREEEEEAFFLEKYSKREGSCMVPLVKVPKKEGHALLSAMQIVKGLKKGELTFLATIASLGEDNGAKETLPPIIEKVLEENKDVMLDELPKTLPLRREGREGANMGVDIPSKQLQLPSFQMLQNFTFGIILQETFVYFLLTFIAYLSSKQPNMHTASIAAGNHGVPVIVAGHDFGNASGMAPHSHIAVYKALYKSFGGFAADVVAAIDQAAQDGVDIINLSITPNRRTPGLATFFNPIDMALLSAVKAGIFVVQAAGNTGPSPKSVASFSPWIFSVGASTHDRVYSNSILLGNNITMAGVGLAPGTDNMYMLVSAIHALNDAAAKDMYVSECQDASKFNHTLVQGNLLICSYSIRFVLGLSTIKQASETAMNLSAAGVVFAMDPFVISYQLNPVPMRLPGIIIPSPDDSKILLQYYNSSLEKDETTRKIVKFGAVACILGGIKPNFSLSAPKVMYYSARGPDPEDNSVDNADILKPNLVAPGNSIWAAWSSRGAESIEFQGENFAMMSGTSMAAPHIAGLAALIKQKFPTFTPAAIGSALSTTASQHNKYGGPILAQRAYANPDSNQSPATPFDMGSGFVNATATLDPGLILDTRVRNLKLQNDCLLMKWLWRLNGNDHALWKEVILNKYGQTEQWCTNAVSTTYETSVWRSIRNLWPRLVKNSCYEVGAGNKILFGRTYGLDKKF</sequence>
<dbReference type="PROSITE" id="PS00138">
    <property type="entry name" value="SUBTILASE_SER"/>
    <property type="match status" value="1"/>
</dbReference>
<dbReference type="Proteomes" id="UP001234989">
    <property type="component" value="Chromosome 2"/>
</dbReference>
<evidence type="ECO:0000259" key="10">
    <source>
        <dbReference type="Pfam" id="PF00082"/>
    </source>
</evidence>
<dbReference type="InterPro" id="IPR023828">
    <property type="entry name" value="Peptidase_S8_Ser-AS"/>
</dbReference>
<dbReference type="Pfam" id="PF00082">
    <property type="entry name" value="Peptidase_S8"/>
    <property type="match status" value="1"/>
</dbReference>
<keyword evidence="9" id="KW-0472">Membrane</keyword>
<dbReference type="Gene3D" id="3.30.70.80">
    <property type="entry name" value="Peptidase S8 propeptide/proteinase inhibitor I9"/>
    <property type="match status" value="1"/>
</dbReference>
<dbReference type="SUPFAM" id="SSF52743">
    <property type="entry name" value="Subtilisin-like"/>
    <property type="match status" value="2"/>
</dbReference>
<feature type="active site" description="Charge relay system" evidence="6">
    <location>
        <position position="518"/>
    </location>
</feature>
<evidence type="ECO:0000256" key="3">
    <source>
        <dbReference type="ARBA" id="ARBA00022729"/>
    </source>
</evidence>
<protein>
    <submittedName>
        <fullName evidence="12">Uncharacterized protein</fullName>
    </submittedName>
</protein>
<evidence type="ECO:0000256" key="8">
    <source>
        <dbReference type="RuleBase" id="RU003355"/>
    </source>
</evidence>
<keyword evidence="13" id="KW-1185">Reference proteome</keyword>
<dbReference type="InterPro" id="IPR023827">
    <property type="entry name" value="Peptidase_S8_Asp-AS"/>
</dbReference>
<evidence type="ECO:0000256" key="1">
    <source>
        <dbReference type="ARBA" id="ARBA00011073"/>
    </source>
</evidence>
<feature type="active site" description="Charge relay system" evidence="6 7">
    <location>
        <position position="180"/>
    </location>
</feature>
<feature type="active site" description="Charge relay system" evidence="6 7">
    <location>
        <position position="875"/>
    </location>
</feature>
<dbReference type="CDD" id="cd02120">
    <property type="entry name" value="PA_subtilisin_like"/>
    <property type="match status" value="1"/>
</dbReference>
<evidence type="ECO:0000313" key="12">
    <source>
        <dbReference type="EMBL" id="WMV14206.1"/>
    </source>
</evidence>
<keyword evidence="4 7" id="KW-0378">Hydrolase</keyword>
<evidence type="ECO:0000256" key="6">
    <source>
        <dbReference type="PIRSR" id="PIRSR615500-1"/>
    </source>
</evidence>
<organism evidence="12 13">
    <name type="scientific">Solanum verrucosum</name>
    <dbReference type="NCBI Taxonomy" id="315347"/>
    <lineage>
        <taxon>Eukaryota</taxon>
        <taxon>Viridiplantae</taxon>
        <taxon>Streptophyta</taxon>
        <taxon>Embryophyta</taxon>
        <taxon>Tracheophyta</taxon>
        <taxon>Spermatophyta</taxon>
        <taxon>Magnoliopsida</taxon>
        <taxon>eudicotyledons</taxon>
        <taxon>Gunneridae</taxon>
        <taxon>Pentapetalae</taxon>
        <taxon>asterids</taxon>
        <taxon>lamiids</taxon>
        <taxon>Solanales</taxon>
        <taxon>Solanaceae</taxon>
        <taxon>Solanoideae</taxon>
        <taxon>Solaneae</taxon>
        <taxon>Solanum</taxon>
    </lineage>
</organism>
<keyword evidence="9" id="KW-1133">Transmembrane helix</keyword>
<dbReference type="Gene3D" id="3.40.50.200">
    <property type="entry name" value="Peptidase S8/S53 domain"/>
    <property type="match status" value="2"/>
</dbReference>
<evidence type="ECO:0000313" key="13">
    <source>
        <dbReference type="Proteomes" id="UP001234989"/>
    </source>
</evidence>
<dbReference type="GO" id="GO:0004252">
    <property type="term" value="F:serine-type endopeptidase activity"/>
    <property type="evidence" value="ECO:0007669"/>
    <property type="project" value="UniProtKB-UniRule"/>
</dbReference>
<dbReference type="InterPro" id="IPR015500">
    <property type="entry name" value="Peptidase_S8_subtilisin-rel"/>
</dbReference>